<comment type="similarity">
    <text evidence="2">Belongs to the major facilitator superfamily. Proton-dependent oligopeptide transporter (POT/PTR) (TC 2.A.17) family.</text>
</comment>
<keyword evidence="9" id="KW-1185">Reference proteome</keyword>
<feature type="transmembrane region" description="Helical" evidence="7">
    <location>
        <begin position="209"/>
        <end position="226"/>
    </location>
</feature>
<evidence type="ECO:0000256" key="7">
    <source>
        <dbReference type="SAM" id="Phobius"/>
    </source>
</evidence>
<proteinExistence type="inferred from homology"/>
<feature type="transmembrane region" description="Helical" evidence="7">
    <location>
        <begin position="403"/>
        <end position="422"/>
    </location>
</feature>
<feature type="transmembrane region" description="Helical" evidence="7">
    <location>
        <begin position="442"/>
        <end position="463"/>
    </location>
</feature>
<dbReference type="GO" id="GO:0022857">
    <property type="term" value="F:transmembrane transporter activity"/>
    <property type="evidence" value="ECO:0007669"/>
    <property type="project" value="InterPro"/>
</dbReference>
<reference evidence="8" key="1">
    <citation type="submission" date="2023-02" db="EMBL/GenBank/DDBJ databases">
        <title>Genome of toxic invasive species Heracleum sosnowskyi carries increased number of genes despite the absence of recent whole-genome duplications.</title>
        <authorList>
            <person name="Schelkunov M."/>
            <person name="Shtratnikova V."/>
            <person name="Makarenko M."/>
            <person name="Klepikova A."/>
            <person name="Omelchenko D."/>
            <person name="Novikova G."/>
            <person name="Obukhova E."/>
            <person name="Bogdanov V."/>
            <person name="Penin A."/>
            <person name="Logacheva M."/>
        </authorList>
    </citation>
    <scope>NUCLEOTIDE SEQUENCE</scope>
    <source>
        <strain evidence="8">Hsosn_3</strain>
        <tissue evidence="8">Leaf</tissue>
    </source>
</reference>
<feature type="transmembrane region" description="Helical" evidence="7">
    <location>
        <begin position="96"/>
        <end position="115"/>
    </location>
</feature>
<evidence type="ECO:0000256" key="5">
    <source>
        <dbReference type="ARBA" id="ARBA00023136"/>
    </source>
</evidence>
<sequence length="586" mass="65036">MAPNNDCVEDLSYQAIHNPRQGGHKPTLFVFVLMLLDNIGFVANMVSLVIYFSTVIHFDLSGSANTTTNFLGTAFLLTLVGGLVSDSYMNRLNTCLLFGGIEILGYLLIIIQSHYVKLQPEACGEYSCVKGTKALLFYASIYLLALGGGGIRGSVPSLGADQFDENDPKESKHIASFFNWFLFFVSGGAGIGVTAVVWVSTNKGWDKSFIISIVCTFVGLVFAALGKPFYRVRVPRESAFLSVSQVLVVAAKNRKLQLPQNCQELYELHSCPENASSAGRIIHSKQFRFLDKAAVLAEGTNPAKWKVCTVTQVEEVKILARMIPILLSTTLMNTCLAQLQTFSIQQGTLMDTKVGSFDVPAASIPIIPLLFMFILVPIYEVFLVPLFRKLTGHPNGISHLQRIGVGLVLSAISMGVAGLVEVKRRNEFVNHNRRISLFWLSYQYGIFGIADIFTFVGLLEFFYSEAPKGMKSLSTSFSWLSLSIGNYLSTIFVEIINLVTGKYTSSKRGWLEGLDMNKNHVELFYWFLAFLSIVNLANYVYWANWYKYKRDIPIEPIDQPVLTGTPSNISEWSPVIFATKQGDGTD</sequence>
<feature type="transmembrane region" description="Helical" evidence="7">
    <location>
        <begin position="362"/>
        <end position="382"/>
    </location>
</feature>
<evidence type="ECO:0000313" key="8">
    <source>
        <dbReference type="EMBL" id="KAK1380468.1"/>
    </source>
</evidence>
<evidence type="ECO:0000256" key="2">
    <source>
        <dbReference type="ARBA" id="ARBA00005982"/>
    </source>
</evidence>
<keyword evidence="4 7" id="KW-1133">Transmembrane helix</keyword>
<dbReference type="PANTHER" id="PTHR11654">
    <property type="entry name" value="OLIGOPEPTIDE TRANSPORTER-RELATED"/>
    <property type="match status" value="1"/>
</dbReference>
<keyword evidence="5 7" id="KW-0472">Membrane</keyword>
<comment type="similarity">
    <text evidence="6">Belongs to the major facilitator superfamily. Phosphate:H(+) symporter (TC 2.A.1.9) family.</text>
</comment>
<comment type="subcellular location">
    <subcellularLocation>
        <location evidence="1">Membrane</location>
        <topology evidence="1">Multi-pass membrane protein</topology>
    </subcellularLocation>
</comment>
<dbReference type="EMBL" id="JAUIZM010000006">
    <property type="protein sequence ID" value="KAK1380468.1"/>
    <property type="molecule type" value="Genomic_DNA"/>
</dbReference>
<feature type="transmembrane region" description="Helical" evidence="7">
    <location>
        <begin position="484"/>
        <end position="503"/>
    </location>
</feature>
<accession>A0AAD8I818</accession>
<feature type="transmembrane region" description="Helical" evidence="7">
    <location>
        <begin position="176"/>
        <end position="197"/>
    </location>
</feature>
<feature type="transmembrane region" description="Helical" evidence="7">
    <location>
        <begin position="28"/>
        <end position="52"/>
    </location>
</feature>
<protein>
    <submittedName>
        <fullName evidence="8">Peptide/nitrate transporter</fullName>
    </submittedName>
</protein>
<feature type="transmembrane region" description="Helical" evidence="7">
    <location>
        <begin position="135"/>
        <end position="155"/>
    </location>
</feature>
<dbReference type="Gene3D" id="1.20.1250.20">
    <property type="entry name" value="MFS general substrate transporter like domains"/>
    <property type="match status" value="1"/>
</dbReference>
<dbReference type="Pfam" id="PF00854">
    <property type="entry name" value="PTR2"/>
    <property type="match status" value="1"/>
</dbReference>
<dbReference type="SUPFAM" id="SSF103473">
    <property type="entry name" value="MFS general substrate transporter"/>
    <property type="match status" value="2"/>
</dbReference>
<dbReference type="GO" id="GO:0016020">
    <property type="term" value="C:membrane"/>
    <property type="evidence" value="ECO:0007669"/>
    <property type="project" value="UniProtKB-SubCell"/>
</dbReference>
<organism evidence="8 9">
    <name type="scientific">Heracleum sosnowskyi</name>
    <dbReference type="NCBI Taxonomy" id="360622"/>
    <lineage>
        <taxon>Eukaryota</taxon>
        <taxon>Viridiplantae</taxon>
        <taxon>Streptophyta</taxon>
        <taxon>Embryophyta</taxon>
        <taxon>Tracheophyta</taxon>
        <taxon>Spermatophyta</taxon>
        <taxon>Magnoliopsida</taxon>
        <taxon>eudicotyledons</taxon>
        <taxon>Gunneridae</taxon>
        <taxon>Pentapetalae</taxon>
        <taxon>asterids</taxon>
        <taxon>campanulids</taxon>
        <taxon>Apiales</taxon>
        <taxon>Apiaceae</taxon>
        <taxon>Apioideae</taxon>
        <taxon>apioid superclade</taxon>
        <taxon>Tordylieae</taxon>
        <taxon>Tordyliinae</taxon>
        <taxon>Heracleum</taxon>
    </lineage>
</organism>
<dbReference type="InterPro" id="IPR000109">
    <property type="entry name" value="POT_fam"/>
</dbReference>
<reference evidence="8" key="2">
    <citation type="submission" date="2023-05" db="EMBL/GenBank/DDBJ databases">
        <authorList>
            <person name="Schelkunov M.I."/>
        </authorList>
    </citation>
    <scope>NUCLEOTIDE SEQUENCE</scope>
    <source>
        <strain evidence="8">Hsosn_3</strain>
        <tissue evidence="8">Leaf</tissue>
    </source>
</reference>
<feature type="transmembrane region" description="Helical" evidence="7">
    <location>
        <begin position="64"/>
        <end position="84"/>
    </location>
</feature>
<dbReference type="AlphaFoldDB" id="A0AAD8I818"/>
<evidence type="ECO:0000313" key="9">
    <source>
        <dbReference type="Proteomes" id="UP001237642"/>
    </source>
</evidence>
<evidence type="ECO:0000256" key="3">
    <source>
        <dbReference type="ARBA" id="ARBA00022692"/>
    </source>
</evidence>
<evidence type="ECO:0000256" key="6">
    <source>
        <dbReference type="ARBA" id="ARBA00044504"/>
    </source>
</evidence>
<evidence type="ECO:0000256" key="4">
    <source>
        <dbReference type="ARBA" id="ARBA00022989"/>
    </source>
</evidence>
<keyword evidence="3 7" id="KW-0812">Transmembrane</keyword>
<feature type="transmembrane region" description="Helical" evidence="7">
    <location>
        <begin position="523"/>
        <end position="542"/>
    </location>
</feature>
<name>A0AAD8I818_9APIA</name>
<gene>
    <name evidence="8" type="ORF">POM88_027212</name>
</gene>
<comment type="caution">
    <text evidence="8">The sequence shown here is derived from an EMBL/GenBank/DDBJ whole genome shotgun (WGS) entry which is preliminary data.</text>
</comment>
<evidence type="ECO:0000256" key="1">
    <source>
        <dbReference type="ARBA" id="ARBA00004141"/>
    </source>
</evidence>
<dbReference type="Proteomes" id="UP001237642">
    <property type="component" value="Unassembled WGS sequence"/>
</dbReference>
<dbReference type="InterPro" id="IPR036259">
    <property type="entry name" value="MFS_trans_sf"/>
</dbReference>